<proteinExistence type="predicted"/>
<comment type="caution">
    <text evidence="2">The sequence shown here is derived from an EMBL/GenBank/DDBJ whole genome shotgun (WGS) entry which is preliminary data.</text>
</comment>
<protein>
    <recommendedName>
        <fullName evidence="4">Secreted protein</fullName>
    </recommendedName>
</protein>
<evidence type="ECO:0000313" key="3">
    <source>
        <dbReference type="Proteomes" id="UP001444071"/>
    </source>
</evidence>
<keyword evidence="1" id="KW-0732">Signal</keyword>
<evidence type="ECO:0000256" key="1">
    <source>
        <dbReference type="SAM" id="SignalP"/>
    </source>
</evidence>
<dbReference type="Proteomes" id="UP001444071">
    <property type="component" value="Unassembled WGS sequence"/>
</dbReference>
<accession>A0ABV0WR46</accession>
<evidence type="ECO:0008006" key="4">
    <source>
        <dbReference type="Google" id="ProtNLM"/>
    </source>
</evidence>
<sequence length="115" mass="12948">MISFVWFEEVRCLLVICLPGLLDSCSVCQLVASGTLRRAEFADKKREGSDRLVFVVHPNCLLHSELFFLSLKSDLCSSSCIEFTDDLYSLKLRLTPQFLAFASIEAQNLSQPVVK</sequence>
<reference evidence="2 3" key="1">
    <citation type="submission" date="2021-06" db="EMBL/GenBank/DDBJ databases">
        <authorList>
            <person name="Palmer J.M."/>
        </authorList>
    </citation>
    <scope>NUCLEOTIDE SEQUENCE [LARGE SCALE GENOMIC DNA]</scope>
    <source>
        <strain evidence="2 3">XR_2019</strain>
        <tissue evidence="2">Muscle</tissue>
    </source>
</reference>
<organism evidence="2 3">
    <name type="scientific">Xenotaenia resolanae</name>
    <dbReference type="NCBI Taxonomy" id="208358"/>
    <lineage>
        <taxon>Eukaryota</taxon>
        <taxon>Metazoa</taxon>
        <taxon>Chordata</taxon>
        <taxon>Craniata</taxon>
        <taxon>Vertebrata</taxon>
        <taxon>Euteleostomi</taxon>
        <taxon>Actinopterygii</taxon>
        <taxon>Neopterygii</taxon>
        <taxon>Teleostei</taxon>
        <taxon>Neoteleostei</taxon>
        <taxon>Acanthomorphata</taxon>
        <taxon>Ovalentaria</taxon>
        <taxon>Atherinomorphae</taxon>
        <taxon>Cyprinodontiformes</taxon>
        <taxon>Goodeidae</taxon>
        <taxon>Xenotaenia</taxon>
    </lineage>
</organism>
<keyword evidence="3" id="KW-1185">Reference proteome</keyword>
<feature type="signal peptide" evidence="1">
    <location>
        <begin position="1"/>
        <end position="24"/>
    </location>
</feature>
<dbReference type="EMBL" id="JAHRIM010061019">
    <property type="protein sequence ID" value="MEQ2271116.1"/>
    <property type="molecule type" value="Genomic_DNA"/>
</dbReference>
<feature type="chain" id="PRO_5045924184" description="Secreted protein" evidence="1">
    <location>
        <begin position="25"/>
        <end position="115"/>
    </location>
</feature>
<evidence type="ECO:0000313" key="2">
    <source>
        <dbReference type="EMBL" id="MEQ2271116.1"/>
    </source>
</evidence>
<name>A0ABV0WR46_9TELE</name>
<gene>
    <name evidence="2" type="ORF">XENORESO_021958</name>
</gene>